<dbReference type="Pfam" id="PF05721">
    <property type="entry name" value="PhyH"/>
    <property type="match status" value="1"/>
</dbReference>
<organism evidence="1">
    <name type="scientific">marine metagenome</name>
    <dbReference type="NCBI Taxonomy" id="408172"/>
    <lineage>
        <taxon>unclassified sequences</taxon>
        <taxon>metagenomes</taxon>
        <taxon>ecological metagenomes</taxon>
    </lineage>
</organism>
<dbReference type="InterPro" id="IPR008775">
    <property type="entry name" value="Phytyl_CoA_dOase-like"/>
</dbReference>
<dbReference type="PANTHER" id="PTHR37563:SF2">
    <property type="entry name" value="PHYTANOYL-COA DIOXYGENASE FAMILY PROTEIN (AFU_ORTHOLOGUE AFUA_2G03330)"/>
    <property type="match status" value="1"/>
</dbReference>
<evidence type="ECO:0000313" key="1">
    <source>
        <dbReference type="EMBL" id="SVC77754.1"/>
    </source>
</evidence>
<proteinExistence type="predicted"/>
<reference evidence="1" key="1">
    <citation type="submission" date="2018-05" db="EMBL/GenBank/DDBJ databases">
        <authorList>
            <person name="Lanie J.A."/>
            <person name="Ng W.-L."/>
            <person name="Kazmierczak K.M."/>
            <person name="Andrzejewski T.M."/>
            <person name="Davidsen T.M."/>
            <person name="Wayne K.J."/>
            <person name="Tettelin H."/>
            <person name="Glass J.I."/>
            <person name="Rusch D."/>
            <person name="Podicherti R."/>
            <person name="Tsui H.-C.T."/>
            <person name="Winkler M.E."/>
        </authorList>
    </citation>
    <scope>NUCLEOTIDE SEQUENCE</scope>
</reference>
<sequence>VEITPDERERAEGALSPPHLEQAATAIRTDGYVVINDIVAHDHLDQLREQMDRDAQLLYDAKQWSGAGGLPGHLMLGPPPFAPFVFDDIVANPFAIQVSQAILGDSFFNGFYCGNTNCPGNQTQPLHRDTGHLWPDLEVAHPAASLVVNIAPQDVNEENGSIELWPGSHLDPSSGSVIDAETEEARRAAHPPVRGNARKGSVLIRDMRVWHRGVPNHADRPRHMIAMIHNIGWLLRRGPLTFGTGCESAFPEGALDHNVVFTDEPIDYIQLRKS</sequence>
<dbReference type="Gene3D" id="2.60.120.620">
    <property type="entry name" value="q2cbj1_9rhob like domain"/>
    <property type="match status" value="1"/>
</dbReference>
<gene>
    <name evidence="1" type="ORF">METZ01_LOCUS330608</name>
</gene>
<dbReference type="SUPFAM" id="SSF51197">
    <property type="entry name" value="Clavaminate synthase-like"/>
    <property type="match status" value="1"/>
</dbReference>
<protein>
    <recommendedName>
        <fullName evidence="2">Phytanoyl-CoA dioxygenase family protein</fullName>
    </recommendedName>
</protein>
<dbReference type="PANTHER" id="PTHR37563">
    <property type="entry name" value="PHYTANOYL-COA DIOXYGENASE FAMILY PROTEIN (AFU_ORTHOLOGUE AFUA_2G03330)"/>
    <property type="match status" value="1"/>
</dbReference>
<dbReference type="AlphaFoldDB" id="A0A382PWP0"/>
<dbReference type="InterPro" id="IPR051961">
    <property type="entry name" value="Fungal_Metabolite_Diox"/>
</dbReference>
<name>A0A382PWP0_9ZZZZ</name>
<dbReference type="EMBL" id="UINC01110324">
    <property type="protein sequence ID" value="SVC77754.1"/>
    <property type="molecule type" value="Genomic_DNA"/>
</dbReference>
<accession>A0A382PWP0</accession>
<evidence type="ECO:0008006" key="2">
    <source>
        <dbReference type="Google" id="ProtNLM"/>
    </source>
</evidence>
<feature type="non-terminal residue" evidence="1">
    <location>
        <position position="1"/>
    </location>
</feature>